<accession>A0A4U9HW77</accession>
<organism evidence="1 2">
    <name type="scientific">Leclercia adecarboxylata</name>
    <dbReference type="NCBI Taxonomy" id="83655"/>
    <lineage>
        <taxon>Bacteria</taxon>
        <taxon>Pseudomonadati</taxon>
        <taxon>Pseudomonadota</taxon>
        <taxon>Gammaproteobacteria</taxon>
        <taxon>Enterobacterales</taxon>
        <taxon>Enterobacteriaceae</taxon>
        <taxon>Leclercia</taxon>
    </lineage>
</organism>
<dbReference type="EMBL" id="LR590464">
    <property type="protein sequence ID" value="VTP68804.1"/>
    <property type="molecule type" value="Genomic_DNA"/>
</dbReference>
<sequence length="29" mass="3244">MKAFFRSLWFPVIQPVCGLSCGTRLADEA</sequence>
<evidence type="ECO:0000313" key="1">
    <source>
        <dbReference type="EMBL" id="VTP68804.1"/>
    </source>
</evidence>
<dbReference type="Proteomes" id="UP000310719">
    <property type="component" value="Chromosome"/>
</dbReference>
<gene>
    <name evidence="1" type="ORF">NCTC13032_03738</name>
</gene>
<dbReference type="AlphaFoldDB" id="A0A4U9HW77"/>
<proteinExistence type="predicted"/>
<name>A0A4U9HW77_9ENTR</name>
<evidence type="ECO:0000313" key="2">
    <source>
        <dbReference type="Proteomes" id="UP000310719"/>
    </source>
</evidence>
<reference evidence="1 2" key="1">
    <citation type="submission" date="2019-05" db="EMBL/GenBank/DDBJ databases">
        <authorList>
            <consortium name="Pathogen Informatics"/>
        </authorList>
    </citation>
    <scope>NUCLEOTIDE SEQUENCE [LARGE SCALE GENOMIC DNA]</scope>
    <source>
        <strain evidence="1 2">NCTC13032</strain>
    </source>
</reference>
<protein>
    <submittedName>
        <fullName evidence="1">Uncharacterized protein</fullName>
    </submittedName>
</protein>